<feature type="domain" description="MnmC-like methyltransferase" evidence="1">
    <location>
        <begin position="135"/>
        <end position="257"/>
    </location>
</feature>
<organism evidence="3">
    <name type="scientific">Methanothermobacter wolfeii</name>
    <name type="common">Methanobacterium wolfei</name>
    <dbReference type="NCBI Taxonomy" id="145261"/>
    <lineage>
        <taxon>Archaea</taxon>
        <taxon>Methanobacteriati</taxon>
        <taxon>Methanobacteriota</taxon>
        <taxon>Methanomada group</taxon>
        <taxon>Methanobacteria</taxon>
        <taxon>Methanobacteriales</taxon>
        <taxon>Methanobacteriaceae</taxon>
        <taxon>Methanothermobacter</taxon>
    </lineage>
</organism>
<accession>A0A9E7RVV1</accession>
<dbReference type="CDD" id="cd02440">
    <property type="entry name" value="AdoMet_MTases"/>
    <property type="match status" value="1"/>
</dbReference>
<dbReference type="RefSeq" id="WP_261599764.1">
    <property type="nucleotide sequence ID" value="NZ_CP104550.1"/>
</dbReference>
<dbReference type="PANTHER" id="PTHR39963:SF1">
    <property type="entry name" value="MNMC-LIKE METHYLTRANSFERASE DOMAIN-CONTAINING PROTEIN"/>
    <property type="match status" value="1"/>
</dbReference>
<dbReference type="PANTHER" id="PTHR39963">
    <property type="entry name" value="SLL0983 PROTEIN"/>
    <property type="match status" value="1"/>
</dbReference>
<reference evidence="3" key="1">
    <citation type="submission" date="2022-09" db="EMBL/GenBank/DDBJ databases">
        <title>Characterization of three MwoI isoschizomers from sequenced genome and metagenomes.</title>
        <authorList>
            <person name="Fomenkov A."/>
            <person name="Xu S.Y."/>
            <person name="Roberts R.J."/>
        </authorList>
    </citation>
    <scope>NUCLEOTIDE SEQUENCE</scope>
    <source>
        <strain evidence="3">DSM 2970</strain>
    </source>
</reference>
<dbReference type="InterPro" id="IPR008471">
    <property type="entry name" value="MnmC-like_methylTransf"/>
</dbReference>
<keyword evidence="4" id="KW-1185">Reference proteome</keyword>
<dbReference type="GeneID" id="75106211"/>
<evidence type="ECO:0000313" key="2">
    <source>
        <dbReference type="EMBL" id="MEJ8543503.1"/>
    </source>
</evidence>
<reference evidence="2 4" key="2">
    <citation type="submission" date="2023-12" db="EMBL/GenBank/DDBJ databases">
        <title>Phenotypic and Genomic Characterization of Methanothermobacter wolfeii Strain BSEL, a CO2-Capturing Archaeon with Minimal Nutrient Requirements.</title>
        <authorList>
            <person name="Ale Enriquez F."/>
            <person name="Ahring B.K."/>
        </authorList>
    </citation>
    <scope>NUCLEOTIDE SEQUENCE [LARGE SCALE GENOMIC DNA]</scope>
    <source>
        <strain evidence="2 4">BSEL-1</strain>
    </source>
</reference>
<evidence type="ECO:0000313" key="3">
    <source>
        <dbReference type="EMBL" id="UXH32297.1"/>
    </source>
</evidence>
<name>A0A9E7RVV1_METWO</name>
<dbReference type="Pfam" id="PF05430">
    <property type="entry name" value="Methyltransf_30"/>
    <property type="match status" value="1"/>
</dbReference>
<keyword evidence="3" id="KW-0489">Methyltransferase</keyword>
<dbReference type="Gene3D" id="3.40.50.150">
    <property type="entry name" value="Vaccinia Virus protein VP39"/>
    <property type="match status" value="1"/>
</dbReference>
<dbReference type="EMBL" id="JAXUHJ010000014">
    <property type="protein sequence ID" value="MEJ8543503.1"/>
    <property type="molecule type" value="Genomic_DNA"/>
</dbReference>
<dbReference type="Proteomes" id="UP001065373">
    <property type="component" value="Chromosome"/>
</dbReference>
<evidence type="ECO:0000259" key="1">
    <source>
        <dbReference type="Pfam" id="PF05430"/>
    </source>
</evidence>
<dbReference type="Proteomes" id="UP001369247">
    <property type="component" value="Unassembled WGS sequence"/>
</dbReference>
<dbReference type="SUPFAM" id="SSF53335">
    <property type="entry name" value="S-adenosyl-L-methionine-dependent methyltransferases"/>
    <property type="match status" value="1"/>
</dbReference>
<dbReference type="InterPro" id="IPR029063">
    <property type="entry name" value="SAM-dependent_MTases_sf"/>
</dbReference>
<gene>
    <name evidence="3" type="ORF">N5910_03125</name>
    <name evidence="2" type="ORF">U2150_08380</name>
</gene>
<dbReference type="AlphaFoldDB" id="A0A9E7RVV1"/>
<sequence>MEPLTPRRDVLESIRDYFELECRDGVSRRKDAWRKISGDFIRTPDGSWTLESSPGGEAMHTRSGAITESLEKFVKPAVPSDAERIRVLDLCSGLGYNTAALLDHTGASEVEVDMVEISAETMAAALLVPSPIEAHEIVRSAYEEFLIERGFVCVRTTMGVPKNIHIRVHNDDARRVVAELEAGSYDAIFLDAFSPMRAPELYTVEFISILAELLKSDGVIATYTSAAPFRAALLEAGLYVGRGPVFGRRSGGTLASHDPEMIKTPLGWADERMIALSDAGIPFRDPELSRAPDEIIEIRRRDRMAARNLTRLSSAVKTPLYLGRNVPEDRNGRRVRRNLERAGIMDSMGREACYIICPQSPECICGCGEKGPLNSGERIIMMRRRLEEVMGV</sequence>
<protein>
    <submittedName>
        <fullName evidence="3">MnmC family methyltransferase</fullName>
    </submittedName>
</protein>
<dbReference type="GO" id="GO:0008168">
    <property type="term" value="F:methyltransferase activity"/>
    <property type="evidence" value="ECO:0007669"/>
    <property type="project" value="UniProtKB-KW"/>
</dbReference>
<dbReference type="EMBL" id="CP104550">
    <property type="protein sequence ID" value="UXH32297.1"/>
    <property type="molecule type" value="Genomic_DNA"/>
</dbReference>
<keyword evidence="3" id="KW-0808">Transferase</keyword>
<dbReference type="GO" id="GO:0016645">
    <property type="term" value="F:oxidoreductase activity, acting on the CH-NH group of donors"/>
    <property type="evidence" value="ECO:0007669"/>
    <property type="project" value="InterPro"/>
</dbReference>
<evidence type="ECO:0000313" key="4">
    <source>
        <dbReference type="Proteomes" id="UP001369247"/>
    </source>
</evidence>
<proteinExistence type="predicted"/>
<dbReference type="GO" id="GO:0032259">
    <property type="term" value="P:methylation"/>
    <property type="evidence" value="ECO:0007669"/>
    <property type="project" value="UniProtKB-KW"/>
</dbReference>